<dbReference type="Ensembl" id="ENSBGRT00000046742.1">
    <property type="protein sequence ID" value="ENSBGRP00000040317.1"/>
    <property type="gene ID" value="ENSBGRG00000025287.1"/>
</dbReference>
<evidence type="ECO:0000313" key="2">
    <source>
        <dbReference type="Ensembl" id="ENSBGRP00000040317.1"/>
    </source>
</evidence>
<accession>A0A8B9YQF3</accession>
<evidence type="ECO:0000256" key="1">
    <source>
        <dbReference type="SAM" id="Phobius"/>
    </source>
</evidence>
<keyword evidence="1" id="KW-0472">Membrane</keyword>
<keyword evidence="1" id="KW-1133">Transmembrane helix</keyword>
<proteinExistence type="predicted"/>
<reference evidence="2" key="3">
    <citation type="submission" date="2025-09" db="UniProtKB">
        <authorList>
            <consortium name="Ensembl"/>
        </authorList>
    </citation>
    <scope>IDENTIFICATION</scope>
</reference>
<keyword evidence="1" id="KW-0812">Transmembrane</keyword>
<reference evidence="2" key="1">
    <citation type="submission" date="2019-05" db="EMBL/GenBank/DDBJ databases">
        <authorList>
            <person name="Zhang S."/>
            <person name="Liu J."/>
        </authorList>
    </citation>
    <scope>NUCLEOTIDE SEQUENCE [LARGE SCALE GENOMIC DNA]</scope>
</reference>
<organism evidence="2 3">
    <name type="scientific">Bos mutus grunniens</name>
    <name type="common">Wild yak</name>
    <name type="synonym">Bos grunniens</name>
    <dbReference type="NCBI Taxonomy" id="30521"/>
    <lineage>
        <taxon>Eukaryota</taxon>
        <taxon>Metazoa</taxon>
        <taxon>Chordata</taxon>
        <taxon>Craniata</taxon>
        <taxon>Vertebrata</taxon>
        <taxon>Euteleostomi</taxon>
        <taxon>Mammalia</taxon>
        <taxon>Eutheria</taxon>
        <taxon>Laurasiatheria</taxon>
        <taxon>Artiodactyla</taxon>
        <taxon>Ruminantia</taxon>
        <taxon>Pecora</taxon>
        <taxon>Bovidae</taxon>
        <taxon>Bovinae</taxon>
        <taxon>Bos</taxon>
    </lineage>
</organism>
<reference evidence="2" key="2">
    <citation type="submission" date="2025-08" db="UniProtKB">
        <authorList>
            <consortium name="Ensembl"/>
        </authorList>
    </citation>
    <scope>IDENTIFICATION</scope>
</reference>
<keyword evidence="3" id="KW-1185">Reference proteome</keyword>
<feature type="transmembrane region" description="Helical" evidence="1">
    <location>
        <begin position="61"/>
        <end position="79"/>
    </location>
</feature>
<dbReference type="Proteomes" id="UP000694520">
    <property type="component" value="Chromosome X"/>
</dbReference>
<evidence type="ECO:0000313" key="3">
    <source>
        <dbReference type="Proteomes" id="UP000694520"/>
    </source>
</evidence>
<dbReference type="AlphaFoldDB" id="A0A8B9YQF3"/>
<sequence length="116" mass="12795">MEMEPTYANASSQTSGYYHENFLDVTPPIIQPSRRRNQNRLPLLEGLPAIFSGESSRRKPAILQGCGLCLLMVNMLALLPMSVREVQRTGALHPHFQGPLITGPACSHGAFHPEPM</sequence>
<name>A0A8B9YQF3_BOSMU</name>
<protein>
    <submittedName>
        <fullName evidence="2">Uncharacterized protein</fullName>
    </submittedName>
</protein>
<dbReference type="GeneTree" id="ENSGT00940000163191"/>